<dbReference type="PANTHER" id="PTHR10889">
    <property type="entry name" value="DEOXYRIBOSE-PHOSPHATE ALDOLASE"/>
    <property type="match status" value="1"/>
</dbReference>
<organism evidence="8">
    <name type="scientific">Candidatus Kentrum sp. FW</name>
    <dbReference type="NCBI Taxonomy" id="2126338"/>
    <lineage>
        <taxon>Bacteria</taxon>
        <taxon>Pseudomonadati</taxon>
        <taxon>Pseudomonadota</taxon>
        <taxon>Gammaproteobacteria</taxon>
        <taxon>Candidatus Kentrum</taxon>
    </lineage>
</organism>
<dbReference type="InterPro" id="IPR002915">
    <property type="entry name" value="DeoC/FbaB/LacD_aldolase"/>
</dbReference>
<comment type="pathway">
    <text evidence="7">Carbohydrate degradation; 2-deoxy-D-ribose 1-phosphate degradation; D-glyceraldehyde 3-phosphate and acetaldehyde from 2-deoxy-alpha-D-ribose 1-phosphate: step 2/2.</text>
</comment>
<dbReference type="HAMAP" id="MF_00114">
    <property type="entry name" value="DeoC_type1"/>
    <property type="match status" value="1"/>
</dbReference>
<comment type="function">
    <text evidence="6 7">Catalyzes a reversible aldol reaction between acetaldehyde and D-glyceraldehyde 3-phosphate to generate 2-deoxy-D-ribose 5-phosphate.</text>
</comment>
<dbReference type="CDD" id="cd00959">
    <property type="entry name" value="DeoC"/>
    <property type="match status" value="1"/>
</dbReference>
<name>A0A450SM22_9GAMM</name>
<dbReference type="GO" id="GO:0004139">
    <property type="term" value="F:deoxyribose-phosphate aldolase activity"/>
    <property type="evidence" value="ECO:0007669"/>
    <property type="project" value="UniProtKB-UniRule"/>
</dbReference>
<dbReference type="Pfam" id="PF01791">
    <property type="entry name" value="DeoC"/>
    <property type="match status" value="1"/>
</dbReference>
<comment type="subcellular location">
    <subcellularLocation>
        <location evidence="7">Cytoplasm</location>
    </subcellularLocation>
</comment>
<dbReference type="InterPro" id="IPR028581">
    <property type="entry name" value="DeoC_typeI"/>
</dbReference>
<feature type="active site" description="Proton donor/acceptor" evidence="7">
    <location>
        <position position="92"/>
    </location>
</feature>
<feature type="active site" description="Proton donor/acceptor" evidence="7">
    <location>
        <position position="185"/>
    </location>
</feature>
<sequence>MEKNKIASIIDHTLLAPEATRKELDTLCWEAIEYGFASVCVHSANVGYVEGLLRNSEVAVCSVAGFPFGANRADVKVYEARVAMEDGAREIDMVLNIGELKNGNHQLVASDIWVVRETIGKDAILKVIIEAPILTEEEKIKATELVVSAGADYVKTATGMNPAGGATLADVALLKAVANDRIKVKAAGGIRDNATAIAMVKAGADRIGTSAGPEILGRG</sequence>
<dbReference type="InterPro" id="IPR011343">
    <property type="entry name" value="DeoC"/>
</dbReference>
<dbReference type="AlphaFoldDB" id="A0A450SM22"/>
<protein>
    <recommendedName>
        <fullName evidence="7">Deoxyribose-phosphate aldolase</fullName>
        <shortName evidence="7">DERA</shortName>
        <ecNumber evidence="7">4.1.2.4</ecNumber>
    </recommendedName>
    <alternativeName>
        <fullName evidence="7">2-deoxy-D-ribose 5-phosphate aldolase</fullName>
    </alternativeName>
    <alternativeName>
        <fullName evidence="7">Phosphodeoxyriboaldolase</fullName>
        <shortName evidence="7">Deoxyriboaldolase</shortName>
    </alternativeName>
</protein>
<reference evidence="8" key="1">
    <citation type="submission" date="2019-02" db="EMBL/GenBank/DDBJ databases">
        <authorList>
            <person name="Gruber-Vodicka R. H."/>
            <person name="Seah K. B. B."/>
        </authorList>
    </citation>
    <scope>NUCLEOTIDE SEQUENCE</scope>
    <source>
        <strain evidence="8">BECK_BZ106</strain>
    </source>
</reference>
<evidence type="ECO:0000256" key="5">
    <source>
        <dbReference type="ARBA" id="ARBA00048791"/>
    </source>
</evidence>
<dbReference type="SMART" id="SM01133">
    <property type="entry name" value="DeoC"/>
    <property type="match status" value="1"/>
</dbReference>
<comment type="catalytic activity">
    <reaction evidence="5 7">
        <text>2-deoxy-D-ribose 5-phosphate = D-glyceraldehyde 3-phosphate + acetaldehyde</text>
        <dbReference type="Rhea" id="RHEA:12821"/>
        <dbReference type="ChEBI" id="CHEBI:15343"/>
        <dbReference type="ChEBI" id="CHEBI:59776"/>
        <dbReference type="ChEBI" id="CHEBI:62877"/>
        <dbReference type="EC" id="4.1.2.4"/>
    </reaction>
</comment>
<dbReference type="PIRSF" id="PIRSF001357">
    <property type="entry name" value="DeoC"/>
    <property type="match status" value="1"/>
</dbReference>
<dbReference type="NCBIfam" id="TIGR00126">
    <property type="entry name" value="deoC"/>
    <property type="match status" value="1"/>
</dbReference>
<keyword evidence="3 7" id="KW-0456">Lyase</keyword>
<evidence type="ECO:0000256" key="4">
    <source>
        <dbReference type="ARBA" id="ARBA00023270"/>
    </source>
</evidence>
<keyword evidence="2 7" id="KW-0963">Cytoplasm</keyword>
<accession>A0A450SM22</accession>
<evidence type="ECO:0000256" key="6">
    <source>
        <dbReference type="ARBA" id="ARBA00056337"/>
    </source>
</evidence>
<dbReference type="GO" id="GO:0016052">
    <property type="term" value="P:carbohydrate catabolic process"/>
    <property type="evidence" value="ECO:0007669"/>
    <property type="project" value="TreeGrafter"/>
</dbReference>
<comment type="similarity">
    <text evidence="1 7">Belongs to the DeoC/FbaB aldolase family. DeoC type 1 subfamily.</text>
</comment>
<keyword evidence="4 7" id="KW-0704">Schiff base</keyword>
<evidence type="ECO:0000313" key="8">
    <source>
        <dbReference type="EMBL" id="VFJ54749.1"/>
    </source>
</evidence>
<dbReference type="GO" id="GO:0006018">
    <property type="term" value="P:2-deoxyribose 1-phosphate catabolic process"/>
    <property type="evidence" value="ECO:0007669"/>
    <property type="project" value="UniProtKB-UniRule"/>
</dbReference>
<feature type="active site" description="Schiff-base intermediate with acetaldehyde" evidence="7">
    <location>
        <position position="155"/>
    </location>
</feature>
<dbReference type="GO" id="GO:0005737">
    <property type="term" value="C:cytoplasm"/>
    <property type="evidence" value="ECO:0007669"/>
    <property type="project" value="UniProtKB-SubCell"/>
</dbReference>
<dbReference type="EMBL" id="CAADFD010000020">
    <property type="protein sequence ID" value="VFJ54749.1"/>
    <property type="molecule type" value="Genomic_DNA"/>
</dbReference>
<evidence type="ECO:0000256" key="7">
    <source>
        <dbReference type="HAMAP-Rule" id="MF_00114"/>
    </source>
</evidence>
<dbReference type="InterPro" id="IPR013785">
    <property type="entry name" value="Aldolase_TIM"/>
</dbReference>
<dbReference type="GO" id="GO:0009264">
    <property type="term" value="P:deoxyribonucleotide catabolic process"/>
    <property type="evidence" value="ECO:0007669"/>
    <property type="project" value="UniProtKB-UniRule"/>
</dbReference>
<evidence type="ECO:0000256" key="2">
    <source>
        <dbReference type="ARBA" id="ARBA00022490"/>
    </source>
</evidence>
<proteinExistence type="inferred from homology"/>
<dbReference type="Gene3D" id="3.20.20.70">
    <property type="entry name" value="Aldolase class I"/>
    <property type="match status" value="1"/>
</dbReference>
<evidence type="ECO:0000256" key="3">
    <source>
        <dbReference type="ARBA" id="ARBA00023239"/>
    </source>
</evidence>
<dbReference type="UniPathway" id="UPA00002">
    <property type="reaction ID" value="UER00468"/>
</dbReference>
<dbReference type="SUPFAM" id="SSF51569">
    <property type="entry name" value="Aldolase"/>
    <property type="match status" value="1"/>
</dbReference>
<dbReference type="PANTHER" id="PTHR10889:SF1">
    <property type="entry name" value="DEOXYRIBOSE-PHOSPHATE ALDOLASE"/>
    <property type="match status" value="1"/>
</dbReference>
<dbReference type="FunFam" id="3.20.20.70:FF:000044">
    <property type="entry name" value="Deoxyribose-phosphate aldolase"/>
    <property type="match status" value="1"/>
</dbReference>
<gene>
    <name evidence="7" type="primary">deoC</name>
    <name evidence="8" type="ORF">BECKFW1821B_GA0114236_10208</name>
</gene>
<evidence type="ECO:0000256" key="1">
    <source>
        <dbReference type="ARBA" id="ARBA00010936"/>
    </source>
</evidence>
<dbReference type="EC" id="4.1.2.4" evidence="7"/>